<evidence type="ECO:0000313" key="2">
    <source>
        <dbReference type="EMBL" id="SDN06583.1"/>
    </source>
</evidence>
<gene>
    <name evidence="2" type="ORF">SAMN04488090_4903</name>
</gene>
<sequence>MKRIYWISGGVLLAALGCWFYYRWTTNERSAWAYIPDDYLLAVESTELQRPSEPIRSYQIKLTDLPILEEAQNGLQVLQQAVTDTALLRSFLDGKTITYSLHAENISLVNYLLYIPYSPKDQAFLNYINSLNTNEVRGLKHQTAKQSITDITIASTRQRFSFTQYDNYLILSKSSLLVENVAMKISKLLDVPEGSPPTPAEYATAQTKLRLNWPNLRTLGGRMMNRQSAAGALISLLPTNTAFRCQVNGVKKDLFVETTSPVKDANPYWQTLDGQQPAPLSSQRFIPNGTAAFYQISLSDPIGWANRLIRYMRKNEPGLADQKAHWKSTYLINPDSVYYHINRELMLCRMESDELNEGGNLLLLKLNRPRAFLNWFEYEAGSVRQEEKLAKFEEVVAGRTIRQIALPELPSVWFGSVFQGFPKTYYTVVDGYAVFGSNVQVLRNYLADYKRGNVWANSAQSQEVFRSLKASPFTMVFNAGKSWFSVLTNLKNDWKGPVTHLEEPLKRLNFLSWQTEVRGGNVAHRLVWTKGRISADPGLLRKLFLQKNIPNPLGRPLQREPYVYKNAVTGTTDLVLQTTDNDLVPVAVGAKPTVKFRLSGPIVAPIQLMDYFGRGRDQMLIFTADHLYILHPTVKGYQLFASKGFSRLPSYQFSLFDQVPERKVQFSLMDADGRLYNVAKSNLQLTPAGQVRDVRQVQAPVNKVNLKGQEYLVMLEPGGRLNLVSAKGLSAPGFPINLSQSFDSPPFIETSDREADFSLRLVSADGELIRMNLEGKVLERQQMVKPSRETRFRLLLEESGKDWLVMQQTNENVTLFDKRLNTLFNIFPITAESQLRYFDFGAETKILSVTDGRGTMLYDLRGEKLIQSPVPSLYPLTVEFAESYQKLYLYGTDERGVRIMTSKIR</sequence>
<dbReference type="RefSeq" id="WP_093208980.1">
    <property type="nucleotide sequence ID" value="NZ_FNGS01000012.1"/>
</dbReference>
<keyword evidence="1" id="KW-1133">Transmembrane helix</keyword>
<dbReference type="EMBL" id="FNGS01000012">
    <property type="protein sequence ID" value="SDN06583.1"/>
    <property type="molecule type" value="Genomic_DNA"/>
</dbReference>
<organism evidence="2 3">
    <name type="scientific">Siphonobacter aquaeclarae</name>
    <dbReference type="NCBI Taxonomy" id="563176"/>
    <lineage>
        <taxon>Bacteria</taxon>
        <taxon>Pseudomonadati</taxon>
        <taxon>Bacteroidota</taxon>
        <taxon>Cytophagia</taxon>
        <taxon>Cytophagales</taxon>
        <taxon>Cytophagaceae</taxon>
        <taxon>Siphonobacter</taxon>
    </lineage>
</organism>
<proteinExistence type="predicted"/>
<dbReference type="Proteomes" id="UP000198901">
    <property type="component" value="Unassembled WGS sequence"/>
</dbReference>
<dbReference type="STRING" id="563176.SAMN04488090_4903"/>
<dbReference type="AlphaFoldDB" id="A0A1G9YDU8"/>
<name>A0A1G9YDU8_9BACT</name>
<keyword evidence="1" id="KW-0812">Transmembrane</keyword>
<accession>A0A1G9YDU8</accession>
<reference evidence="2 3" key="1">
    <citation type="submission" date="2016-10" db="EMBL/GenBank/DDBJ databases">
        <authorList>
            <person name="de Groot N.N."/>
        </authorList>
    </citation>
    <scope>NUCLEOTIDE SEQUENCE [LARGE SCALE GENOMIC DNA]</scope>
    <source>
        <strain evidence="2 3">DSM 21668</strain>
    </source>
</reference>
<protein>
    <submittedName>
        <fullName evidence="2">Uncharacterized protein</fullName>
    </submittedName>
</protein>
<evidence type="ECO:0000313" key="3">
    <source>
        <dbReference type="Proteomes" id="UP000198901"/>
    </source>
</evidence>
<keyword evidence="1" id="KW-0472">Membrane</keyword>
<dbReference type="OrthoDB" id="1093345at2"/>
<keyword evidence="3" id="KW-1185">Reference proteome</keyword>
<evidence type="ECO:0000256" key="1">
    <source>
        <dbReference type="SAM" id="Phobius"/>
    </source>
</evidence>
<dbReference type="PROSITE" id="PS51257">
    <property type="entry name" value="PROKAR_LIPOPROTEIN"/>
    <property type="match status" value="1"/>
</dbReference>
<feature type="transmembrane region" description="Helical" evidence="1">
    <location>
        <begin position="5"/>
        <end position="22"/>
    </location>
</feature>